<name>A0A517MFS3_9BACT</name>
<keyword evidence="1" id="KW-1133">Transmembrane helix</keyword>
<sequence>MRSENGSSESLNVAITKQHHLRFGVAFYITAAVVAIGSLVLCAQADPFYAGLSFLPFSFGPLVITAALCVALRTFYAQLVLAMSSLVYAVWFSYVFAHTFYINPDPQSPIAFVFLGIYASPVLAAFWLGAILVYCLTKTKSVDERSTDESILEIREIKPS</sequence>
<feature type="transmembrane region" description="Helical" evidence="1">
    <location>
        <begin position="109"/>
        <end position="136"/>
    </location>
</feature>
<evidence type="ECO:0000313" key="3">
    <source>
        <dbReference type="Proteomes" id="UP000320672"/>
    </source>
</evidence>
<protein>
    <submittedName>
        <fullName evidence="2">Uncharacterized protein</fullName>
    </submittedName>
</protein>
<keyword evidence="1" id="KW-0472">Membrane</keyword>
<dbReference type="KEGG" id="rml:FF011L_23800"/>
<keyword evidence="3" id="KW-1185">Reference proteome</keyword>
<accession>A0A517MFS3</accession>
<proteinExistence type="predicted"/>
<evidence type="ECO:0000256" key="1">
    <source>
        <dbReference type="SAM" id="Phobius"/>
    </source>
</evidence>
<feature type="transmembrane region" description="Helical" evidence="1">
    <location>
        <begin position="47"/>
        <end position="72"/>
    </location>
</feature>
<dbReference type="AlphaFoldDB" id="A0A517MFS3"/>
<feature type="transmembrane region" description="Helical" evidence="1">
    <location>
        <begin position="79"/>
        <end position="97"/>
    </location>
</feature>
<evidence type="ECO:0000313" key="2">
    <source>
        <dbReference type="EMBL" id="QDS93607.1"/>
    </source>
</evidence>
<feature type="transmembrane region" description="Helical" evidence="1">
    <location>
        <begin position="21"/>
        <end position="41"/>
    </location>
</feature>
<organism evidence="2 3">
    <name type="scientific">Roseimaritima multifibrata</name>
    <dbReference type="NCBI Taxonomy" id="1930274"/>
    <lineage>
        <taxon>Bacteria</taxon>
        <taxon>Pseudomonadati</taxon>
        <taxon>Planctomycetota</taxon>
        <taxon>Planctomycetia</taxon>
        <taxon>Pirellulales</taxon>
        <taxon>Pirellulaceae</taxon>
        <taxon>Roseimaritima</taxon>
    </lineage>
</organism>
<reference evidence="2 3" key="1">
    <citation type="submission" date="2019-02" db="EMBL/GenBank/DDBJ databases">
        <title>Deep-cultivation of Planctomycetes and their phenomic and genomic characterization uncovers novel biology.</title>
        <authorList>
            <person name="Wiegand S."/>
            <person name="Jogler M."/>
            <person name="Boedeker C."/>
            <person name="Pinto D."/>
            <person name="Vollmers J."/>
            <person name="Rivas-Marin E."/>
            <person name="Kohn T."/>
            <person name="Peeters S.H."/>
            <person name="Heuer A."/>
            <person name="Rast P."/>
            <person name="Oberbeckmann S."/>
            <person name="Bunk B."/>
            <person name="Jeske O."/>
            <person name="Meyerdierks A."/>
            <person name="Storesund J.E."/>
            <person name="Kallscheuer N."/>
            <person name="Luecker S."/>
            <person name="Lage O.M."/>
            <person name="Pohl T."/>
            <person name="Merkel B.J."/>
            <person name="Hornburger P."/>
            <person name="Mueller R.-W."/>
            <person name="Bruemmer F."/>
            <person name="Labrenz M."/>
            <person name="Spormann A.M."/>
            <person name="Op den Camp H."/>
            <person name="Overmann J."/>
            <person name="Amann R."/>
            <person name="Jetten M.S.M."/>
            <person name="Mascher T."/>
            <person name="Medema M.H."/>
            <person name="Devos D.P."/>
            <person name="Kaster A.-K."/>
            <person name="Ovreas L."/>
            <person name="Rohde M."/>
            <person name="Galperin M.Y."/>
            <person name="Jogler C."/>
        </authorList>
    </citation>
    <scope>NUCLEOTIDE SEQUENCE [LARGE SCALE GENOMIC DNA]</scope>
    <source>
        <strain evidence="2 3">FF011L</strain>
    </source>
</reference>
<dbReference type="Proteomes" id="UP000320672">
    <property type="component" value="Chromosome"/>
</dbReference>
<keyword evidence="1" id="KW-0812">Transmembrane</keyword>
<gene>
    <name evidence="2" type="ORF">FF011L_23800</name>
</gene>
<dbReference type="EMBL" id="CP036262">
    <property type="protein sequence ID" value="QDS93607.1"/>
    <property type="molecule type" value="Genomic_DNA"/>
</dbReference>